<sequence length="224" mass="23374">MDPAGGRGNADATRPLPGRRFRTTCGGMFDSLSSDSVPRLVYLALLGVAVLAGVGAAYRGRRSSGLRDALVWGLIFLGFVAAYGLRDDISGALSPRTAVVSEAGELILRRGADGHFHAAAQVNGVEISFLVDTGASGVVLNAADARRAGFAPEALSFTGRARTANGDVRLAPVRLDQVSLGPVEARGVRASVSEGELFSSLLGMSFLNRFARVTVEGDRMILTP</sequence>
<dbReference type="SUPFAM" id="SSF50630">
    <property type="entry name" value="Acid proteases"/>
    <property type="match status" value="1"/>
</dbReference>
<keyword evidence="3" id="KW-1185">Reference proteome</keyword>
<dbReference type="GO" id="GO:0008233">
    <property type="term" value="F:peptidase activity"/>
    <property type="evidence" value="ECO:0007669"/>
    <property type="project" value="UniProtKB-KW"/>
</dbReference>
<evidence type="ECO:0000313" key="3">
    <source>
        <dbReference type="Proteomes" id="UP000199118"/>
    </source>
</evidence>
<dbReference type="NCBIfam" id="TIGR02281">
    <property type="entry name" value="clan_AA_DTGA"/>
    <property type="match status" value="1"/>
</dbReference>
<dbReference type="InterPro" id="IPR034122">
    <property type="entry name" value="Retropepsin-like_bacterial"/>
</dbReference>
<keyword evidence="1" id="KW-0472">Membrane</keyword>
<keyword evidence="2" id="KW-0378">Hydrolase</keyword>
<dbReference type="InterPro" id="IPR011969">
    <property type="entry name" value="Clan_AA_Asp_peptidase_C"/>
</dbReference>
<accession>A0A1H2TC82</accession>
<dbReference type="STRING" id="356660.SAMN05444336_101936"/>
<dbReference type="GO" id="GO:0006508">
    <property type="term" value="P:proteolysis"/>
    <property type="evidence" value="ECO:0007669"/>
    <property type="project" value="UniProtKB-KW"/>
</dbReference>
<dbReference type="Gene3D" id="2.40.70.10">
    <property type="entry name" value="Acid Proteases"/>
    <property type="match status" value="1"/>
</dbReference>
<dbReference type="InterPro" id="IPR021109">
    <property type="entry name" value="Peptidase_aspartic_dom_sf"/>
</dbReference>
<keyword evidence="1" id="KW-0812">Transmembrane</keyword>
<dbReference type="AlphaFoldDB" id="A0A1H2TC82"/>
<proteinExistence type="predicted"/>
<keyword evidence="1" id="KW-1133">Transmembrane helix</keyword>
<feature type="transmembrane region" description="Helical" evidence="1">
    <location>
        <begin position="40"/>
        <end position="58"/>
    </location>
</feature>
<protein>
    <submittedName>
        <fullName evidence="2">Aspartyl protease family protein</fullName>
    </submittedName>
</protein>
<organism evidence="2 3">
    <name type="scientific">Albimonas donghaensis</name>
    <dbReference type="NCBI Taxonomy" id="356660"/>
    <lineage>
        <taxon>Bacteria</taxon>
        <taxon>Pseudomonadati</taxon>
        <taxon>Pseudomonadota</taxon>
        <taxon>Alphaproteobacteria</taxon>
        <taxon>Rhodobacterales</taxon>
        <taxon>Paracoccaceae</taxon>
        <taxon>Albimonas</taxon>
    </lineage>
</organism>
<evidence type="ECO:0000313" key="2">
    <source>
        <dbReference type="EMBL" id="SDW40874.1"/>
    </source>
</evidence>
<name>A0A1H2TC82_9RHOB</name>
<dbReference type="EMBL" id="FNMZ01000001">
    <property type="protein sequence ID" value="SDW40874.1"/>
    <property type="molecule type" value="Genomic_DNA"/>
</dbReference>
<keyword evidence="2" id="KW-0645">Protease</keyword>
<gene>
    <name evidence="2" type="ORF">SAMN05444336_101936</name>
</gene>
<reference evidence="2 3" key="1">
    <citation type="submission" date="2016-10" db="EMBL/GenBank/DDBJ databases">
        <authorList>
            <person name="de Groot N.N."/>
        </authorList>
    </citation>
    <scope>NUCLEOTIDE SEQUENCE [LARGE SCALE GENOMIC DNA]</scope>
    <source>
        <strain evidence="2 3">DSM 17890</strain>
    </source>
</reference>
<feature type="transmembrane region" description="Helical" evidence="1">
    <location>
        <begin position="70"/>
        <end position="86"/>
    </location>
</feature>
<dbReference type="CDD" id="cd05483">
    <property type="entry name" value="retropepsin_like_bacteria"/>
    <property type="match status" value="1"/>
</dbReference>
<dbReference type="Proteomes" id="UP000199118">
    <property type="component" value="Unassembled WGS sequence"/>
</dbReference>
<dbReference type="Pfam" id="PF13975">
    <property type="entry name" value="gag-asp_proteas"/>
    <property type="match status" value="1"/>
</dbReference>
<evidence type="ECO:0000256" key="1">
    <source>
        <dbReference type="SAM" id="Phobius"/>
    </source>
</evidence>